<dbReference type="EMBL" id="JACAGB010000005">
    <property type="protein sequence ID" value="KAF6363069.1"/>
    <property type="molecule type" value="Genomic_DNA"/>
</dbReference>
<dbReference type="Proteomes" id="UP000558488">
    <property type="component" value="Unassembled WGS sequence"/>
</dbReference>
<accession>A0A7J7YMN2</accession>
<keyword evidence="1" id="KW-0472">Membrane</keyword>
<comment type="caution">
    <text evidence="2">The sequence shown here is derived from an EMBL/GenBank/DDBJ whole genome shotgun (WGS) entry which is preliminary data.</text>
</comment>
<evidence type="ECO:0000313" key="2">
    <source>
        <dbReference type="EMBL" id="KAF6363069.1"/>
    </source>
</evidence>
<sequence length="141" mass="15800">MGRIMSIERLWLIISICKCYEKGTLFTSEHLMLCSFVLPSAVPPVPLFSTIIETPSLVLNLHCIIFLPFPPPAESSSQMQSHETCLAITKSFILSSSSPPSLSSPHPNCLHHEILIPPIYCNGFCIVFLFVLFFSFIQKRS</sequence>
<name>A0A7J7YMN2_PIPKU</name>
<evidence type="ECO:0000313" key="3">
    <source>
        <dbReference type="Proteomes" id="UP000558488"/>
    </source>
</evidence>
<dbReference type="AlphaFoldDB" id="A0A7J7YMN2"/>
<evidence type="ECO:0000256" key="1">
    <source>
        <dbReference type="SAM" id="Phobius"/>
    </source>
</evidence>
<keyword evidence="1" id="KW-1133">Transmembrane helix</keyword>
<feature type="transmembrane region" description="Helical" evidence="1">
    <location>
        <begin position="114"/>
        <end position="137"/>
    </location>
</feature>
<proteinExistence type="predicted"/>
<reference evidence="2 3" key="1">
    <citation type="journal article" date="2020" name="Nature">
        <title>Six reference-quality genomes reveal evolution of bat adaptations.</title>
        <authorList>
            <person name="Jebb D."/>
            <person name="Huang Z."/>
            <person name="Pippel M."/>
            <person name="Hughes G.M."/>
            <person name="Lavrichenko K."/>
            <person name="Devanna P."/>
            <person name="Winkler S."/>
            <person name="Jermiin L.S."/>
            <person name="Skirmuntt E.C."/>
            <person name="Katzourakis A."/>
            <person name="Burkitt-Gray L."/>
            <person name="Ray D.A."/>
            <person name="Sullivan K.A.M."/>
            <person name="Roscito J.G."/>
            <person name="Kirilenko B.M."/>
            <person name="Davalos L.M."/>
            <person name="Corthals A.P."/>
            <person name="Power M.L."/>
            <person name="Jones G."/>
            <person name="Ransome R.D."/>
            <person name="Dechmann D.K.N."/>
            <person name="Locatelli A.G."/>
            <person name="Puechmaille S.J."/>
            <person name="Fedrigo O."/>
            <person name="Jarvis E.D."/>
            <person name="Hiller M."/>
            <person name="Vernes S.C."/>
            <person name="Myers E.W."/>
            <person name="Teeling E.C."/>
        </authorList>
    </citation>
    <scope>NUCLEOTIDE SEQUENCE [LARGE SCALE GENOMIC DNA]</scope>
    <source>
        <strain evidence="2">MPipKuh1</strain>
        <tissue evidence="2">Flight muscle</tissue>
    </source>
</reference>
<protein>
    <submittedName>
        <fullName evidence="2">Uncharacterized protein</fullName>
    </submittedName>
</protein>
<keyword evidence="3" id="KW-1185">Reference proteome</keyword>
<gene>
    <name evidence="2" type="ORF">mPipKuh1_010067</name>
</gene>
<keyword evidence="1" id="KW-0812">Transmembrane</keyword>
<organism evidence="2 3">
    <name type="scientific">Pipistrellus kuhlii</name>
    <name type="common">Kuhl's pipistrelle</name>
    <dbReference type="NCBI Taxonomy" id="59472"/>
    <lineage>
        <taxon>Eukaryota</taxon>
        <taxon>Metazoa</taxon>
        <taxon>Chordata</taxon>
        <taxon>Craniata</taxon>
        <taxon>Vertebrata</taxon>
        <taxon>Euteleostomi</taxon>
        <taxon>Mammalia</taxon>
        <taxon>Eutheria</taxon>
        <taxon>Laurasiatheria</taxon>
        <taxon>Chiroptera</taxon>
        <taxon>Yangochiroptera</taxon>
        <taxon>Vespertilionidae</taxon>
        <taxon>Pipistrellus</taxon>
    </lineage>
</organism>